<protein>
    <submittedName>
        <fullName evidence="1">Uncharacterized protein</fullName>
    </submittedName>
</protein>
<keyword evidence="2" id="KW-1185">Reference proteome</keyword>
<evidence type="ECO:0000313" key="1">
    <source>
        <dbReference type="EMBL" id="OJJ68622.1"/>
    </source>
</evidence>
<reference evidence="2" key="1">
    <citation type="journal article" date="2017" name="Genome Biol.">
        <title>Comparative genomics reveals high biological diversity and specific adaptations in the industrially and medically important fungal genus Aspergillus.</title>
        <authorList>
            <person name="de Vries R.P."/>
            <person name="Riley R."/>
            <person name="Wiebenga A."/>
            <person name="Aguilar-Osorio G."/>
            <person name="Amillis S."/>
            <person name="Uchima C.A."/>
            <person name="Anderluh G."/>
            <person name="Asadollahi M."/>
            <person name="Askin M."/>
            <person name="Barry K."/>
            <person name="Battaglia E."/>
            <person name="Bayram O."/>
            <person name="Benocci T."/>
            <person name="Braus-Stromeyer S.A."/>
            <person name="Caldana C."/>
            <person name="Canovas D."/>
            <person name="Cerqueira G.C."/>
            <person name="Chen F."/>
            <person name="Chen W."/>
            <person name="Choi C."/>
            <person name="Clum A."/>
            <person name="Dos Santos R.A."/>
            <person name="Damasio A.R."/>
            <person name="Diallinas G."/>
            <person name="Emri T."/>
            <person name="Fekete E."/>
            <person name="Flipphi M."/>
            <person name="Freyberg S."/>
            <person name="Gallo A."/>
            <person name="Gournas C."/>
            <person name="Habgood R."/>
            <person name="Hainaut M."/>
            <person name="Harispe M.L."/>
            <person name="Henrissat B."/>
            <person name="Hilden K.S."/>
            <person name="Hope R."/>
            <person name="Hossain A."/>
            <person name="Karabika E."/>
            <person name="Karaffa L."/>
            <person name="Karanyi Z."/>
            <person name="Krasevec N."/>
            <person name="Kuo A."/>
            <person name="Kusch H."/>
            <person name="LaButti K."/>
            <person name="Lagendijk E.L."/>
            <person name="Lapidus A."/>
            <person name="Levasseur A."/>
            <person name="Lindquist E."/>
            <person name="Lipzen A."/>
            <person name="Logrieco A.F."/>
            <person name="MacCabe A."/>
            <person name="Maekelae M.R."/>
            <person name="Malavazi I."/>
            <person name="Melin P."/>
            <person name="Meyer V."/>
            <person name="Mielnichuk N."/>
            <person name="Miskei M."/>
            <person name="Molnar A.P."/>
            <person name="Mule G."/>
            <person name="Ngan C.Y."/>
            <person name="Orejas M."/>
            <person name="Orosz E."/>
            <person name="Ouedraogo J.P."/>
            <person name="Overkamp K.M."/>
            <person name="Park H.-S."/>
            <person name="Perrone G."/>
            <person name="Piumi F."/>
            <person name="Punt P.J."/>
            <person name="Ram A.F."/>
            <person name="Ramon A."/>
            <person name="Rauscher S."/>
            <person name="Record E."/>
            <person name="Riano-Pachon D.M."/>
            <person name="Robert V."/>
            <person name="Roehrig J."/>
            <person name="Ruller R."/>
            <person name="Salamov A."/>
            <person name="Salih N.S."/>
            <person name="Samson R.A."/>
            <person name="Sandor E."/>
            <person name="Sanguinetti M."/>
            <person name="Schuetze T."/>
            <person name="Sepcic K."/>
            <person name="Shelest E."/>
            <person name="Sherlock G."/>
            <person name="Sophianopoulou V."/>
            <person name="Squina F.M."/>
            <person name="Sun H."/>
            <person name="Susca A."/>
            <person name="Todd R.B."/>
            <person name="Tsang A."/>
            <person name="Unkles S.E."/>
            <person name="van de Wiele N."/>
            <person name="van Rossen-Uffink D."/>
            <person name="Oliveira J.V."/>
            <person name="Vesth T.C."/>
            <person name="Visser J."/>
            <person name="Yu J.-H."/>
            <person name="Zhou M."/>
            <person name="Andersen M.R."/>
            <person name="Archer D.B."/>
            <person name="Baker S.E."/>
            <person name="Benoit I."/>
            <person name="Brakhage A.A."/>
            <person name="Braus G.H."/>
            <person name="Fischer R."/>
            <person name="Frisvad J.C."/>
            <person name="Goldman G.H."/>
            <person name="Houbraken J."/>
            <person name="Oakley B."/>
            <person name="Pocsi I."/>
            <person name="Scazzocchio C."/>
            <person name="Seiboth B."/>
            <person name="vanKuyk P.A."/>
            <person name="Wortman J."/>
            <person name="Dyer P.S."/>
            <person name="Grigoriev I.V."/>
        </authorList>
    </citation>
    <scope>NUCLEOTIDE SEQUENCE [LARGE SCALE GENOMIC DNA]</scope>
    <source>
        <strain evidence="2">CBS 101740 / IMI 381727 / IBT 21946</strain>
    </source>
</reference>
<name>A0A1L9UAH8_ASPBC</name>
<proteinExistence type="predicted"/>
<dbReference type="VEuPathDB" id="FungiDB:ASPBRDRAFT_307814"/>
<dbReference type="RefSeq" id="XP_067475871.1">
    <property type="nucleotide sequence ID" value="XM_067622815.1"/>
</dbReference>
<dbReference type="EMBL" id="KV878690">
    <property type="protein sequence ID" value="OJJ68622.1"/>
    <property type="molecule type" value="Genomic_DNA"/>
</dbReference>
<dbReference type="AlphaFoldDB" id="A0A1L9UAH8"/>
<sequence>MHPANPISPLQPRHRAHDAPRQSLFNQSISVPRNRPTPAQSQTIPVMFTCNCPGSSIIGLEVLLATCNLNEHRTYIYFCAQCEYRINTAEYLSYLRWQICFISYTIIILASISFPGTASRFWVDSFVRVCLPTCNQFPFPLFTPPTVRILSTNPVVISHFYIITLSDTAVFKFPARGHQMNPTYPRVINQDWMGQ</sequence>
<dbReference type="Proteomes" id="UP000184499">
    <property type="component" value="Unassembled WGS sequence"/>
</dbReference>
<organism evidence="1 2">
    <name type="scientific">Aspergillus brasiliensis (strain CBS 101740 / IMI 381727 / IBT 21946)</name>
    <dbReference type="NCBI Taxonomy" id="767769"/>
    <lineage>
        <taxon>Eukaryota</taxon>
        <taxon>Fungi</taxon>
        <taxon>Dikarya</taxon>
        <taxon>Ascomycota</taxon>
        <taxon>Pezizomycotina</taxon>
        <taxon>Eurotiomycetes</taxon>
        <taxon>Eurotiomycetidae</taxon>
        <taxon>Eurotiales</taxon>
        <taxon>Aspergillaceae</taxon>
        <taxon>Aspergillus</taxon>
        <taxon>Aspergillus subgen. Circumdati</taxon>
    </lineage>
</organism>
<dbReference type="GeneID" id="93575303"/>
<evidence type="ECO:0000313" key="2">
    <source>
        <dbReference type="Proteomes" id="UP000184499"/>
    </source>
</evidence>
<gene>
    <name evidence="1" type="ORF">ASPBRDRAFT_307814</name>
</gene>
<accession>A0A1L9UAH8</accession>